<feature type="signal peptide" evidence="1">
    <location>
        <begin position="1"/>
        <end position="17"/>
    </location>
</feature>
<keyword evidence="3" id="KW-1185">Reference proteome</keyword>
<dbReference type="SMART" id="SM00935">
    <property type="entry name" value="OmpH"/>
    <property type="match status" value="1"/>
</dbReference>
<dbReference type="Pfam" id="PF03938">
    <property type="entry name" value="OmpH"/>
    <property type="match status" value="1"/>
</dbReference>
<protein>
    <submittedName>
        <fullName evidence="2">OmpH family outer membrane protein</fullName>
    </submittedName>
</protein>
<feature type="chain" id="PRO_5032687963" evidence="1">
    <location>
        <begin position="18"/>
        <end position="184"/>
    </location>
</feature>
<keyword evidence="1" id="KW-0732">Signal</keyword>
<dbReference type="AlphaFoldDB" id="A0A858SWP4"/>
<name>A0A858SWP4_9RHOB</name>
<dbReference type="KEGG" id="rpon:G3256_09395"/>
<evidence type="ECO:0000313" key="3">
    <source>
        <dbReference type="Proteomes" id="UP000503308"/>
    </source>
</evidence>
<gene>
    <name evidence="2" type="ORF">G3256_09395</name>
</gene>
<sequence length="184" mass="20027">MLLAALALFLSAPLAGAQQQQTSPGGLTIQSPVLTIDAERLFEESAYGRRVIGEVDARGADLAAENRRIEDALGVEEKNLTDLRSTITPAEFRELADAFDEKVQNTRREQDAKARELNNTLEEARVVFLNAAAPVLEQMMREAGAAVVMERRSVFISSNAVDITLTAITRIDSVLAEEGTVPDE</sequence>
<evidence type="ECO:0000256" key="1">
    <source>
        <dbReference type="SAM" id="SignalP"/>
    </source>
</evidence>
<dbReference type="InterPro" id="IPR005632">
    <property type="entry name" value="Chaperone_Skp"/>
</dbReference>
<dbReference type="SUPFAM" id="SSF111384">
    <property type="entry name" value="OmpH-like"/>
    <property type="match status" value="1"/>
</dbReference>
<dbReference type="InterPro" id="IPR024930">
    <property type="entry name" value="Skp_dom_sf"/>
</dbReference>
<organism evidence="2 3">
    <name type="scientific">Roseobacter ponti</name>
    <dbReference type="NCBI Taxonomy" id="1891787"/>
    <lineage>
        <taxon>Bacteria</taxon>
        <taxon>Pseudomonadati</taxon>
        <taxon>Pseudomonadota</taxon>
        <taxon>Alphaproteobacteria</taxon>
        <taxon>Rhodobacterales</taxon>
        <taxon>Roseobacteraceae</taxon>
        <taxon>Roseobacter</taxon>
    </lineage>
</organism>
<evidence type="ECO:0000313" key="2">
    <source>
        <dbReference type="EMBL" id="QJF53174.1"/>
    </source>
</evidence>
<dbReference type="EMBL" id="CP048788">
    <property type="protein sequence ID" value="QJF53174.1"/>
    <property type="molecule type" value="Genomic_DNA"/>
</dbReference>
<dbReference type="Proteomes" id="UP000503308">
    <property type="component" value="Chromosome"/>
</dbReference>
<accession>A0A858SWP4</accession>
<proteinExistence type="predicted"/>
<dbReference type="GO" id="GO:0051082">
    <property type="term" value="F:unfolded protein binding"/>
    <property type="evidence" value="ECO:0007669"/>
    <property type="project" value="InterPro"/>
</dbReference>
<dbReference type="Gene3D" id="3.30.910.20">
    <property type="entry name" value="Skp domain"/>
    <property type="match status" value="1"/>
</dbReference>
<reference evidence="2 3" key="1">
    <citation type="submission" date="2020-02" db="EMBL/GenBank/DDBJ databases">
        <title>Genome sequence of Roseobacter ponti.</title>
        <authorList>
            <person name="Hollensteiner J."/>
            <person name="Schneider D."/>
            <person name="Poehlein A."/>
            <person name="Daniel R."/>
        </authorList>
    </citation>
    <scope>NUCLEOTIDE SEQUENCE [LARGE SCALE GENOMIC DNA]</scope>
    <source>
        <strain evidence="2 3">DSM 106830</strain>
    </source>
</reference>